<feature type="transmembrane region" description="Helical" evidence="1">
    <location>
        <begin position="60"/>
        <end position="80"/>
    </location>
</feature>
<dbReference type="RefSeq" id="WP_074637753.1">
    <property type="nucleotide sequence ID" value="NZ_FNNB01000013.1"/>
</dbReference>
<evidence type="ECO:0008006" key="4">
    <source>
        <dbReference type="Google" id="ProtNLM"/>
    </source>
</evidence>
<organism evidence="2 3">
    <name type="scientific">Sulfitobacter pontiacus</name>
    <dbReference type="NCBI Taxonomy" id="60137"/>
    <lineage>
        <taxon>Bacteria</taxon>
        <taxon>Pseudomonadati</taxon>
        <taxon>Pseudomonadota</taxon>
        <taxon>Alphaproteobacteria</taxon>
        <taxon>Rhodobacterales</taxon>
        <taxon>Roseobacteraceae</taxon>
        <taxon>Sulfitobacter</taxon>
    </lineage>
</organism>
<keyword evidence="1" id="KW-0472">Membrane</keyword>
<keyword evidence="1" id="KW-0812">Transmembrane</keyword>
<protein>
    <recommendedName>
        <fullName evidence="4">Tripartite tricarboxylate transporter TctB family protein</fullName>
    </recommendedName>
</protein>
<sequence>MTRGPVDTDEGAPSGGCWNLWLGGGTLALVALCLLVWFPRDISSGFLKKSLTGNTIPGDAFFPTLLVLLMVPLALLLIAGELRSKGRKAGEPVGRLGLDNLLFLTRAGLVTTASLALMTWGGPMVVWASNAAGFSDFSGYRAASGRFPYNVAGFFLGGTALSASYIYITRRSLRMRDIVVSMLSTAFLILLFAGLLDNIQLPPNADL</sequence>
<evidence type="ECO:0000256" key="1">
    <source>
        <dbReference type="SAM" id="Phobius"/>
    </source>
</evidence>
<gene>
    <name evidence="2" type="ORF">SAMN04488041_11334</name>
</gene>
<feature type="transmembrane region" description="Helical" evidence="1">
    <location>
        <begin position="20"/>
        <end position="40"/>
    </location>
</feature>
<evidence type="ECO:0000313" key="3">
    <source>
        <dbReference type="Proteomes" id="UP000183076"/>
    </source>
</evidence>
<feature type="transmembrane region" description="Helical" evidence="1">
    <location>
        <begin position="178"/>
        <end position="196"/>
    </location>
</feature>
<dbReference type="EMBL" id="FNNB01000013">
    <property type="protein sequence ID" value="SDX70768.1"/>
    <property type="molecule type" value="Genomic_DNA"/>
</dbReference>
<name>A0A1H3DXB7_9RHOB</name>
<proteinExistence type="predicted"/>
<feature type="transmembrane region" description="Helical" evidence="1">
    <location>
        <begin position="147"/>
        <end position="166"/>
    </location>
</feature>
<reference evidence="3" key="1">
    <citation type="submission" date="2016-10" db="EMBL/GenBank/DDBJ databases">
        <authorList>
            <person name="Varghese N."/>
            <person name="Submissions S."/>
        </authorList>
    </citation>
    <scope>NUCLEOTIDE SEQUENCE [LARGE SCALE GENOMIC DNA]</scope>
    <source>
        <strain evidence="3">DSM 10014</strain>
    </source>
</reference>
<feature type="transmembrane region" description="Helical" evidence="1">
    <location>
        <begin position="101"/>
        <end position="127"/>
    </location>
</feature>
<dbReference type="STRING" id="60137.SAMN04488041_11334"/>
<dbReference type="AlphaFoldDB" id="A0A1H3DXB7"/>
<keyword evidence="1" id="KW-1133">Transmembrane helix</keyword>
<evidence type="ECO:0000313" key="2">
    <source>
        <dbReference type="EMBL" id="SDX70768.1"/>
    </source>
</evidence>
<accession>A0A1H3DXB7</accession>
<dbReference type="Proteomes" id="UP000183076">
    <property type="component" value="Unassembled WGS sequence"/>
</dbReference>